<dbReference type="Proteomes" id="UP001524501">
    <property type="component" value="Unassembled WGS sequence"/>
</dbReference>
<dbReference type="Pfam" id="PF00391">
    <property type="entry name" value="PEP-utilizers"/>
    <property type="match status" value="1"/>
</dbReference>
<proteinExistence type="predicted"/>
<dbReference type="PANTHER" id="PTHR43615:SF1">
    <property type="entry name" value="PPDK_N DOMAIN-CONTAINING PROTEIN"/>
    <property type="match status" value="1"/>
</dbReference>
<evidence type="ECO:0000259" key="1">
    <source>
        <dbReference type="Pfam" id="PF00391"/>
    </source>
</evidence>
<dbReference type="Gene3D" id="3.50.30.10">
    <property type="entry name" value="Phosphohistidine domain"/>
    <property type="match status" value="1"/>
</dbReference>
<dbReference type="SUPFAM" id="SSF56059">
    <property type="entry name" value="Glutathione synthetase ATP-binding domain-like"/>
    <property type="match status" value="1"/>
</dbReference>
<accession>A0ABT1QB47</accession>
<evidence type="ECO:0000313" key="3">
    <source>
        <dbReference type="EMBL" id="MCQ4118933.1"/>
    </source>
</evidence>
<dbReference type="InterPro" id="IPR008279">
    <property type="entry name" value="PEP-util_enz_mobile_dom"/>
</dbReference>
<evidence type="ECO:0000259" key="2">
    <source>
        <dbReference type="Pfam" id="PF01326"/>
    </source>
</evidence>
<comment type="caution">
    <text evidence="3">The sequence shown here is derived from an EMBL/GenBank/DDBJ whole genome shotgun (WGS) entry which is preliminary data.</text>
</comment>
<dbReference type="PANTHER" id="PTHR43615">
    <property type="entry name" value="PHOSPHOENOLPYRUVATE SYNTHASE-RELATED"/>
    <property type="match status" value="1"/>
</dbReference>
<dbReference type="Pfam" id="PF01326">
    <property type="entry name" value="PPDK_N"/>
    <property type="match status" value="1"/>
</dbReference>
<dbReference type="EMBL" id="JANFQF010000005">
    <property type="protein sequence ID" value="MCQ4118933.1"/>
    <property type="molecule type" value="Genomic_DNA"/>
</dbReference>
<name>A0ABT1QB47_9NOCA</name>
<dbReference type="SUPFAM" id="SSF52009">
    <property type="entry name" value="Phosphohistidine domain"/>
    <property type="match status" value="1"/>
</dbReference>
<dbReference type="InterPro" id="IPR051549">
    <property type="entry name" value="PEP_Utilizing_Enz"/>
</dbReference>
<evidence type="ECO:0000313" key="4">
    <source>
        <dbReference type="Proteomes" id="UP001524501"/>
    </source>
</evidence>
<sequence>MPNGIVIPPGTPPQGIAIAQFLGATLFAVRSSAPDEDGSASSMAGQFSTVLDVEGHDLDDVVESVRRGREDSADGGVIPVIVQRMVDPLFAGVGFSIDPVSGDGDVTTIEVVAGLGDRVTDGSASPTTVQRRLGVDGAYVTEFAGDAPPLAVTKMCDLVDDLAEWLGVPVDVEFASDTSTMWLLQVRPVTAVGFGGIDGVWTSANLRDSLTDTVSTLTATTTLELTFPAAVNAAVRSIMKSDRSDMPLVTARPMYAKPYWRVDRLRAQLQRLPGHDARVFDTSVGIEHDPHAVESRQGWLRAFRYPSIVVRGMLYARRIQRDAESCVARNENVDWAVDRHRYQGSPRTLSQRLREALATHHQVYLLSMQVSLIAEQALDALRVCAESASTDGAPTIHPSEMMSDLGVLATNRGATALADLANRHRASARVILAASSVDDLPAPVRADLEQIAEQWGYLSFCDDELSNPRWDEDLNVPLALLQANLRTRSTRTLASTVASRHTSARQALLSGPLYRRPLLALILRHARSWAVLREAMRACAARHNYLVRKVCLELGDQLVDSHRLTKQEDVFWLTRDEVLLASTLSDTGDLSLYADNRRRRASTFRNWVVPDTIRNAVGQSEQGPQSAAVHSRTELAGIGCSYGVAEGPARVVDTQSDLAAVTENDILVVRTINPGWAGVFGCASGLVSESGGMLSHGSILAREQGLPAVVGVRGATTRITTGDIIRIDGTTGEVVRR</sequence>
<reference evidence="3 4" key="1">
    <citation type="submission" date="2022-07" db="EMBL/GenBank/DDBJ databases">
        <title>Degradation activity of malathion, p-nitrophenol and potential low-temperature adaptation strategy of Rhodococcus sp. FXJ9.536.</title>
        <authorList>
            <person name="Huang J."/>
            <person name="Huang Y."/>
        </authorList>
    </citation>
    <scope>NUCLEOTIDE SEQUENCE [LARGE SCALE GENOMIC DNA]</scope>
    <source>
        <strain evidence="3 4">FXJ9.536</strain>
    </source>
</reference>
<protein>
    <submittedName>
        <fullName evidence="3">PEP-utilizing enzyme</fullName>
    </submittedName>
</protein>
<dbReference type="InterPro" id="IPR013815">
    <property type="entry name" value="ATP_grasp_subdomain_1"/>
</dbReference>
<gene>
    <name evidence="3" type="ORF">NOF53_07070</name>
</gene>
<feature type="domain" description="PEP-utilising enzyme mobile" evidence="1">
    <location>
        <begin position="662"/>
        <end position="732"/>
    </location>
</feature>
<dbReference type="RefSeq" id="WP_255966757.1">
    <property type="nucleotide sequence ID" value="NZ_JANFQF010000005.1"/>
</dbReference>
<feature type="domain" description="Pyruvate phosphate dikinase AMP/ATP-binding" evidence="2">
    <location>
        <begin position="25"/>
        <end position="129"/>
    </location>
</feature>
<dbReference type="InterPro" id="IPR036637">
    <property type="entry name" value="Phosphohistidine_dom_sf"/>
</dbReference>
<dbReference type="Gene3D" id="3.30.470.20">
    <property type="entry name" value="ATP-grasp fold, B domain"/>
    <property type="match status" value="2"/>
</dbReference>
<organism evidence="3 4">
    <name type="scientific">Rhodococcus tibetensis</name>
    <dbReference type="NCBI Taxonomy" id="2965064"/>
    <lineage>
        <taxon>Bacteria</taxon>
        <taxon>Bacillati</taxon>
        <taxon>Actinomycetota</taxon>
        <taxon>Actinomycetes</taxon>
        <taxon>Mycobacteriales</taxon>
        <taxon>Nocardiaceae</taxon>
        <taxon>Rhodococcus</taxon>
    </lineage>
</organism>
<keyword evidence="4" id="KW-1185">Reference proteome</keyword>
<dbReference type="Gene3D" id="3.30.1490.20">
    <property type="entry name" value="ATP-grasp fold, A domain"/>
    <property type="match status" value="1"/>
</dbReference>
<dbReference type="InterPro" id="IPR002192">
    <property type="entry name" value="PPDK_AMP/ATP-bd"/>
</dbReference>